<keyword evidence="1 2" id="KW-0238">DNA-binding</keyword>
<dbReference type="InterPro" id="IPR050624">
    <property type="entry name" value="HTH-type_Tx_Regulator"/>
</dbReference>
<dbReference type="Proteomes" id="UP000187464">
    <property type="component" value="Chromosome I"/>
</dbReference>
<dbReference type="InterPro" id="IPR036271">
    <property type="entry name" value="Tet_transcr_reg_TetR-rel_C_sf"/>
</dbReference>
<dbReference type="SUPFAM" id="SSF48498">
    <property type="entry name" value="Tetracyclin repressor-like, C-terminal domain"/>
    <property type="match status" value="1"/>
</dbReference>
<evidence type="ECO:0000313" key="4">
    <source>
        <dbReference type="EMBL" id="SCD20324.1"/>
    </source>
</evidence>
<proteinExistence type="predicted"/>
<feature type="DNA-binding region" description="H-T-H motif" evidence="2">
    <location>
        <begin position="31"/>
        <end position="50"/>
    </location>
</feature>
<evidence type="ECO:0000256" key="2">
    <source>
        <dbReference type="PROSITE-ProRule" id="PRU00335"/>
    </source>
</evidence>
<organism evidence="4 5">
    <name type="scientific">Proteiniphilum saccharofermentans</name>
    <dbReference type="NCBI Taxonomy" id="1642647"/>
    <lineage>
        <taxon>Bacteria</taxon>
        <taxon>Pseudomonadati</taxon>
        <taxon>Bacteroidota</taxon>
        <taxon>Bacteroidia</taxon>
        <taxon>Bacteroidales</taxon>
        <taxon>Dysgonomonadaceae</taxon>
        <taxon>Proteiniphilum</taxon>
    </lineage>
</organism>
<dbReference type="KEGG" id="psac:PSM36_1503"/>
<protein>
    <submittedName>
        <fullName evidence="4">DNA-binding transcriptional regulator, AcrR family</fullName>
    </submittedName>
</protein>
<dbReference type="InterPro" id="IPR001647">
    <property type="entry name" value="HTH_TetR"/>
</dbReference>
<gene>
    <name evidence="4" type="ORF">PSM36_1503</name>
</gene>
<dbReference type="STRING" id="1642647.PSM36_1503"/>
<dbReference type="EMBL" id="LT605205">
    <property type="protein sequence ID" value="SCD20324.1"/>
    <property type="molecule type" value="Genomic_DNA"/>
</dbReference>
<feature type="domain" description="HTH tetR-type" evidence="3">
    <location>
        <begin position="8"/>
        <end position="68"/>
    </location>
</feature>
<dbReference type="Gene3D" id="1.10.357.10">
    <property type="entry name" value="Tetracycline Repressor, domain 2"/>
    <property type="match status" value="1"/>
</dbReference>
<keyword evidence="5" id="KW-1185">Reference proteome</keyword>
<dbReference type="Pfam" id="PF00440">
    <property type="entry name" value="TetR_N"/>
    <property type="match status" value="1"/>
</dbReference>
<dbReference type="SUPFAM" id="SSF46689">
    <property type="entry name" value="Homeodomain-like"/>
    <property type="match status" value="1"/>
</dbReference>
<accession>A0A1R3T9Q7</accession>
<evidence type="ECO:0000256" key="1">
    <source>
        <dbReference type="ARBA" id="ARBA00023125"/>
    </source>
</evidence>
<dbReference type="InterPro" id="IPR009057">
    <property type="entry name" value="Homeodomain-like_sf"/>
</dbReference>
<dbReference type="AlphaFoldDB" id="A0A1R3T9Q7"/>
<dbReference type="PROSITE" id="PS50977">
    <property type="entry name" value="HTH_TETR_2"/>
    <property type="match status" value="1"/>
</dbReference>
<dbReference type="GO" id="GO:0003677">
    <property type="term" value="F:DNA binding"/>
    <property type="evidence" value="ECO:0007669"/>
    <property type="project" value="UniProtKB-UniRule"/>
</dbReference>
<dbReference type="PANTHER" id="PTHR43479">
    <property type="entry name" value="ACREF/ENVCD OPERON REPRESSOR-RELATED"/>
    <property type="match status" value="1"/>
</dbReference>
<evidence type="ECO:0000259" key="3">
    <source>
        <dbReference type="PROSITE" id="PS50977"/>
    </source>
</evidence>
<dbReference type="PRINTS" id="PR00455">
    <property type="entry name" value="HTHTETR"/>
</dbReference>
<name>A0A1R3T9Q7_9BACT</name>
<sequence length="198" mass="22765">MLIKMDIKPRQLEIIEVAGKLLTNSGINGLTIKNLANEMNFSEGAIYRHFKNKEEIILTLLRYLHENVQRIIGEIPKSGDFEKDFTSLFDRLACYFKENPHYVVAVFSEGLMDESVRVSEKIMLLIGTLMKQVQSVIKEAQEQQIITGSLASEQIAQIIIPSFRHQMFKWKMSNFKSDIEQDVASLTHTFIKLLKGTR</sequence>
<dbReference type="PANTHER" id="PTHR43479:SF11">
    <property type="entry name" value="ACREF_ENVCD OPERON REPRESSOR-RELATED"/>
    <property type="match status" value="1"/>
</dbReference>
<evidence type="ECO:0000313" key="5">
    <source>
        <dbReference type="Proteomes" id="UP000187464"/>
    </source>
</evidence>
<reference evidence="4 5" key="1">
    <citation type="submission" date="2016-08" db="EMBL/GenBank/DDBJ databases">
        <authorList>
            <person name="Seilhamer J.J."/>
        </authorList>
    </citation>
    <scope>NUCLEOTIDE SEQUENCE [LARGE SCALE GENOMIC DNA]</scope>
    <source>
        <strain evidence="4">M3/6</strain>
    </source>
</reference>